<reference evidence="1 2" key="1">
    <citation type="journal article" date="2024" name="BMC Biol.">
        <title>Comparative genomics of Ascetosporea gives new insight into the evolutionary basis for animal parasitism in Rhizaria.</title>
        <authorList>
            <person name="Hiltunen Thoren M."/>
            <person name="Onut-Brannstrom I."/>
            <person name="Alfjorden A."/>
            <person name="Peckova H."/>
            <person name="Swords F."/>
            <person name="Hooper C."/>
            <person name="Holzer A.S."/>
            <person name="Bass D."/>
            <person name="Burki F."/>
        </authorList>
    </citation>
    <scope>NUCLEOTIDE SEQUENCE [LARGE SCALE GENOMIC DNA]</scope>
    <source>
        <strain evidence="1">20-A016</strain>
    </source>
</reference>
<protein>
    <submittedName>
        <fullName evidence="1">Uncharacterized protein</fullName>
    </submittedName>
</protein>
<evidence type="ECO:0000313" key="2">
    <source>
        <dbReference type="Proteomes" id="UP001439008"/>
    </source>
</evidence>
<comment type="caution">
    <text evidence="1">The sequence shown here is derived from an EMBL/GenBank/DDBJ whole genome shotgun (WGS) entry which is preliminary data.</text>
</comment>
<feature type="non-terminal residue" evidence="1">
    <location>
        <position position="205"/>
    </location>
</feature>
<organism evidence="1 2">
    <name type="scientific">Bonamia ostreae</name>
    <dbReference type="NCBI Taxonomy" id="126728"/>
    <lineage>
        <taxon>Eukaryota</taxon>
        <taxon>Sar</taxon>
        <taxon>Rhizaria</taxon>
        <taxon>Endomyxa</taxon>
        <taxon>Ascetosporea</taxon>
        <taxon>Haplosporida</taxon>
        <taxon>Bonamia</taxon>
    </lineage>
</organism>
<name>A0ABV2AK39_9EUKA</name>
<keyword evidence="2" id="KW-1185">Reference proteome</keyword>
<accession>A0ABV2AK39</accession>
<sequence length="205" mass="23772">MNDVVTGVSLSYFDEYLRDLKRAECISTECIEHRFFTQFGENQFPELHITAQSGNLVVTSLRDKYLTLHSIDVRNLRDKNISSLIISENNKSIMMTIVRAKSEQLQQFNEIRLGTEHLHKFYVSYLDWEPQNFVDRGQNVRTFHFPVLPEMFDPEFTTQFGYKIAKFGKNVESFMSRFPMTKFGLNADEASSLHLIPSTSANPPD</sequence>
<proteinExistence type="predicted"/>
<gene>
    <name evidence="1" type="ORF">MHBO_001769</name>
</gene>
<evidence type="ECO:0000313" key="1">
    <source>
        <dbReference type="EMBL" id="MES1920043.1"/>
    </source>
</evidence>
<dbReference type="EMBL" id="JBDODL010000488">
    <property type="protein sequence ID" value="MES1920043.1"/>
    <property type="molecule type" value="Genomic_DNA"/>
</dbReference>
<dbReference type="Proteomes" id="UP001439008">
    <property type="component" value="Unassembled WGS sequence"/>
</dbReference>